<dbReference type="PANTHER" id="PTHR34477">
    <property type="entry name" value="UPF0213 PROTEIN YHBQ"/>
    <property type="match status" value="1"/>
</dbReference>
<evidence type="ECO:0000256" key="1">
    <source>
        <dbReference type="ARBA" id="ARBA00007435"/>
    </source>
</evidence>
<dbReference type="EMBL" id="PEXU01000035">
    <property type="protein sequence ID" value="PIS42564.1"/>
    <property type="molecule type" value="Genomic_DNA"/>
</dbReference>
<evidence type="ECO:0000313" key="3">
    <source>
        <dbReference type="EMBL" id="PIS42564.1"/>
    </source>
</evidence>
<organism evidence="3 4">
    <name type="scientific">Candidatus Kerfeldbacteria bacterium CG08_land_8_20_14_0_20_40_16</name>
    <dbReference type="NCBI Taxonomy" id="2014244"/>
    <lineage>
        <taxon>Bacteria</taxon>
        <taxon>Candidatus Kerfeldiibacteriota</taxon>
    </lineage>
</organism>
<dbReference type="InterPro" id="IPR000305">
    <property type="entry name" value="GIY-YIG_endonuc"/>
</dbReference>
<proteinExistence type="inferred from homology"/>
<dbReference type="InterPro" id="IPR035901">
    <property type="entry name" value="GIY-YIG_endonuc_sf"/>
</dbReference>
<dbReference type="Proteomes" id="UP000231542">
    <property type="component" value="Unassembled WGS sequence"/>
</dbReference>
<comment type="caution">
    <text evidence="3">The sequence shown here is derived from an EMBL/GenBank/DDBJ whole genome shotgun (WGS) entry which is preliminary data.</text>
</comment>
<reference evidence="3 4" key="1">
    <citation type="submission" date="2017-09" db="EMBL/GenBank/DDBJ databases">
        <title>Depth-based differentiation of microbial function through sediment-hosted aquifers and enrichment of novel symbionts in the deep terrestrial subsurface.</title>
        <authorList>
            <person name="Probst A.J."/>
            <person name="Ladd B."/>
            <person name="Jarett J.K."/>
            <person name="Geller-Mcgrath D.E."/>
            <person name="Sieber C.M."/>
            <person name="Emerson J.B."/>
            <person name="Anantharaman K."/>
            <person name="Thomas B.C."/>
            <person name="Malmstrom R."/>
            <person name="Stieglmeier M."/>
            <person name="Klingl A."/>
            <person name="Woyke T."/>
            <person name="Ryan C.M."/>
            <person name="Banfield J.F."/>
        </authorList>
    </citation>
    <scope>NUCLEOTIDE SEQUENCE [LARGE SCALE GENOMIC DNA]</scope>
    <source>
        <strain evidence="3">CG08_land_8_20_14_0_20_40_16</strain>
    </source>
</reference>
<dbReference type="AlphaFoldDB" id="A0A2H0YVP6"/>
<gene>
    <name evidence="3" type="ORF">COT24_02925</name>
</gene>
<dbReference type="Gene3D" id="3.40.1440.10">
    <property type="entry name" value="GIY-YIG endonuclease"/>
    <property type="match status" value="1"/>
</dbReference>
<evidence type="ECO:0000259" key="2">
    <source>
        <dbReference type="PROSITE" id="PS50164"/>
    </source>
</evidence>
<dbReference type="Pfam" id="PF01541">
    <property type="entry name" value="GIY-YIG"/>
    <property type="match status" value="1"/>
</dbReference>
<dbReference type="PANTHER" id="PTHR34477:SF1">
    <property type="entry name" value="UPF0213 PROTEIN YHBQ"/>
    <property type="match status" value="1"/>
</dbReference>
<protein>
    <recommendedName>
        <fullName evidence="2">GIY-YIG domain-containing protein</fullName>
    </recommendedName>
</protein>
<evidence type="ECO:0000313" key="4">
    <source>
        <dbReference type="Proteomes" id="UP000231542"/>
    </source>
</evidence>
<accession>A0A2H0YVP6</accession>
<name>A0A2H0YVP6_9BACT</name>
<dbReference type="PROSITE" id="PS50164">
    <property type="entry name" value="GIY_YIG"/>
    <property type="match status" value="1"/>
</dbReference>
<dbReference type="SUPFAM" id="SSF82771">
    <property type="entry name" value="GIY-YIG endonuclease"/>
    <property type="match status" value="1"/>
</dbReference>
<sequence length="81" mass="9765">MSYYVYITESQKDFCYYIGVTSDVKKRLYEHNAGLSKSTKPRRPFKLVRVEKYNDRKTAYQRERFLKSKKSSKIIEKIIKS</sequence>
<feature type="domain" description="GIY-YIG" evidence="2">
    <location>
        <begin position="1"/>
        <end position="76"/>
    </location>
</feature>
<dbReference type="InterPro" id="IPR050190">
    <property type="entry name" value="UPF0213_domain"/>
</dbReference>
<comment type="similarity">
    <text evidence="1">Belongs to the UPF0213 family.</text>
</comment>